<keyword evidence="3" id="KW-0677">Repeat</keyword>
<organism evidence="6 7">
    <name type="scientific">Oikopleura dioica</name>
    <name type="common">Tunicate</name>
    <dbReference type="NCBI Taxonomy" id="34765"/>
    <lineage>
        <taxon>Eukaryota</taxon>
        <taxon>Metazoa</taxon>
        <taxon>Chordata</taxon>
        <taxon>Tunicata</taxon>
        <taxon>Appendicularia</taxon>
        <taxon>Copelata</taxon>
        <taxon>Oikopleuridae</taxon>
        <taxon>Oikopleura</taxon>
    </lineage>
</organism>
<keyword evidence="7" id="KW-1185">Reference proteome</keyword>
<feature type="transmembrane region" description="Helical" evidence="4">
    <location>
        <begin position="261"/>
        <end position="281"/>
    </location>
</feature>
<evidence type="ECO:0000313" key="6">
    <source>
        <dbReference type="EMBL" id="CAG5109776.1"/>
    </source>
</evidence>
<keyword evidence="1" id="KW-0433">Leucine-rich repeat</keyword>
<dbReference type="Pfam" id="PF01463">
    <property type="entry name" value="LRRCT"/>
    <property type="match status" value="1"/>
</dbReference>
<dbReference type="InterPro" id="IPR050328">
    <property type="entry name" value="Dev_Immune_Receptor"/>
</dbReference>
<feature type="domain" description="LRRCT" evidence="5">
    <location>
        <begin position="203"/>
        <end position="253"/>
    </location>
</feature>
<dbReference type="SMART" id="SM00082">
    <property type="entry name" value="LRRCT"/>
    <property type="match status" value="1"/>
</dbReference>
<dbReference type="InterPro" id="IPR003591">
    <property type="entry name" value="Leu-rich_rpt_typical-subtyp"/>
</dbReference>
<gene>
    <name evidence="6" type="ORF">OKIOD_LOCUS13031</name>
</gene>
<sequence>MPFLNTVNLEKNAIRSLSKKQFTKAQKLARLHLARNDIYQISHLNLANLTSLEYLDLSYNSISRIDPNDFEKNVKINHLLLKGNKLFNLNGSPFSELQQLNHLDLAENELKVIPDIFRQNPGLMFLFLDGNKIEIIEENILDPLWRLATLTLSENQIKKIEEGAFKNLAKFYYLNLAKNLMETPSLSLVNPKNIGTSYDLSENPWKCDCKMKDFHEFLKKLPNKRAIDIICASPEHLKGRNLRNLTTSDLSCEPPQLSKNYSIPSMIPFIGILALLLRLLIFKKSSNEKTPAKASLD</sequence>
<evidence type="ECO:0000256" key="4">
    <source>
        <dbReference type="SAM" id="Phobius"/>
    </source>
</evidence>
<dbReference type="PANTHER" id="PTHR24373:SF275">
    <property type="entry name" value="TIR DOMAIN-CONTAINING PROTEIN"/>
    <property type="match status" value="1"/>
</dbReference>
<dbReference type="EMBL" id="OU015567">
    <property type="protein sequence ID" value="CAG5109776.1"/>
    <property type="molecule type" value="Genomic_DNA"/>
</dbReference>
<protein>
    <submittedName>
        <fullName evidence="6">Oidioi.mRNA.OKI2018_I69.chr2.g4266.t1.cds</fullName>
    </submittedName>
</protein>
<keyword evidence="4" id="KW-1133">Transmembrane helix</keyword>
<dbReference type="SUPFAM" id="SSF52058">
    <property type="entry name" value="L domain-like"/>
    <property type="match status" value="1"/>
</dbReference>
<name>A0ABN7T383_OIKDI</name>
<dbReference type="InterPro" id="IPR032675">
    <property type="entry name" value="LRR_dom_sf"/>
</dbReference>
<keyword evidence="4" id="KW-0472">Membrane</keyword>
<keyword evidence="4" id="KW-0812">Transmembrane</keyword>
<proteinExistence type="predicted"/>
<dbReference type="Proteomes" id="UP001158576">
    <property type="component" value="Chromosome 2"/>
</dbReference>
<dbReference type="PRINTS" id="PR00019">
    <property type="entry name" value="LEURICHRPT"/>
</dbReference>
<evidence type="ECO:0000259" key="5">
    <source>
        <dbReference type="SMART" id="SM00082"/>
    </source>
</evidence>
<reference evidence="6 7" key="1">
    <citation type="submission" date="2021-04" db="EMBL/GenBank/DDBJ databases">
        <authorList>
            <person name="Bliznina A."/>
        </authorList>
    </citation>
    <scope>NUCLEOTIDE SEQUENCE [LARGE SCALE GENOMIC DNA]</scope>
</reference>
<evidence type="ECO:0000256" key="3">
    <source>
        <dbReference type="ARBA" id="ARBA00022737"/>
    </source>
</evidence>
<dbReference type="Pfam" id="PF13855">
    <property type="entry name" value="LRR_8"/>
    <property type="match status" value="1"/>
</dbReference>
<dbReference type="PANTHER" id="PTHR24373">
    <property type="entry name" value="SLIT RELATED LEUCINE-RICH REPEAT NEURONAL PROTEIN"/>
    <property type="match status" value="1"/>
</dbReference>
<dbReference type="InterPro" id="IPR000483">
    <property type="entry name" value="Cys-rich_flank_reg_C"/>
</dbReference>
<evidence type="ECO:0000256" key="1">
    <source>
        <dbReference type="ARBA" id="ARBA00022614"/>
    </source>
</evidence>
<evidence type="ECO:0000256" key="2">
    <source>
        <dbReference type="ARBA" id="ARBA00022729"/>
    </source>
</evidence>
<dbReference type="Pfam" id="PF13306">
    <property type="entry name" value="LRR_5"/>
    <property type="match status" value="1"/>
</dbReference>
<keyword evidence="2" id="KW-0732">Signal</keyword>
<accession>A0ABN7T383</accession>
<dbReference type="PROSITE" id="PS51450">
    <property type="entry name" value="LRR"/>
    <property type="match status" value="3"/>
</dbReference>
<evidence type="ECO:0000313" key="7">
    <source>
        <dbReference type="Proteomes" id="UP001158576"/>
    </source>
</evidence>
<dbReference type="SMART" id="SM00369">
    <property type="entry name" value="LRR_TYP"/>
    <property type="match status" value="5"/>
</dbReference>
<dbReference type="InterPro" id="IPR001611">
    <property type="entry name" value="Leu-rich_rpt"/>
</dbReference>
<dbReference type="Gene3D" id="3.80.10.10">
    <property type="entry name" value="Ribonuclease Inhibitor"/>
    <property type="match status" value="1"/>
</dbReference>
<dbReference type="InterPro" id="IPR026906">
    <property type="entry name" value="LRR_5"/>
</dbReference>